<accession>A4BDF0</accession>
<keyword evidence="3" id="KW-1185">Reference proteome</keyword>
<keyword evidence="1" id="KW-0812">Transmembrane</keyword>
<dbReference type="STRING" id="314283.MED297_06079"/>
<keyword evidence="1" id="KW-1133">Transmembrane helix</keyword>
<gene>
    <name evidence="2" type="ORF">MED297_06079</name>
</gene>
<feature type="transmembrane region" description="Helical" evidence="1">
    <location>
        <begin position="34"/>
        <end position="51"/>
    </location>
</feature>
<comment type="caution">
    <text evidence="2">The sequence shown here is derived from an EMBL/GenBank/DDBJ whole genome shotgun (WGS) entry which is preliminary data.</text>
</comment>
<evidence type="ECO:0000256" key="1">
    <source>
        <dbReference type="SAM" id="Phobius"/>
    </source>
</evidence>
<protein>
    <recommendedName>
        <fullName evidence="4">LITAF domain-containing protein</fullName>
    </recommendedName>
</protein>
<reference evidence="2 3" key="1">
    <citation type="submission" date="2006-02" db="EMBL/GenBank/DDBJ databases">
        <authorList>
            <person name="Pinhassi J."/>
            <person name="Pedros-Alio C."/>
            <person name="Ferriera S."/>
            <person name="Johnson J."/>
            <person name="Kravitz S."/>
            <person name="Halpern A."/>
            <person name="Remington K."/>
            <person name="Beeson K."/>
            <person name="Tran B."/>
            <person name="Rogers Y.-H."/>
            <person name="Friedman R."/>
            <person name="Venter J.C."/>
        </authorList>
    </citation>
    <scope>NUCLEOTIDE SEQUENCE [LARGE SCALE GENOMIC DNA]</scope>
    <source>
        <strain evidence="2 3">MED297</strain>
    </source>
</reference>
<dbReference type="EMBL" id="AAOE01000007">
    <property type="protein sequence ID" value="EAR09894.1"/>
    <property type="molecule type" value="Genomic_DNA"/>
</dbReference>
<organism evidence="2 3">
    <name type="scientific">Reinekea blandensis MED297</name>
    <dbReference type="NCBI Taxonomy" id="314283"/>
    <lineage>
        <taxon>Bacteria</taxon>
        <taxon>Pseudomonadati</taxon>
        <taxon>Pseudomonadota</taxon>
        <taxon>Gammaproteobacteria</taxon>
        <taxon>Oceanospirillales</taxon>
        <taxon>Saccharospirillaceae</taxon>
        <taxon>Reinekea</taxon>
    </lineage>
</organism>
<evidence type="ECO:0000313" key="3">
    <source>
        <dbReference type="Proteomes" id="UP000005953"/>
    </source>
</evidence>
<name>A4BDF0_9GAMM</name>
<dbReference type="Proteomes" id="UP000005953">
    <property type="component" value="Unassembled WGS sequence"/>
</dbReference>
<evidence type="ECO:0000313" key="2">
    <source>
        <dbReference type="EMBL" id="EAR09894.1"/>
    </source>
</evidence>
<keyword evidence="1" id="KW-0472">Membrane</keyword>
<sequence>MYPDMNNSAHQFRCPGCGALLDRFWHVGRTWRDFYLVICLVFLVTIIVVALL</sequence>
<evidence type="ECO:0008006" key="4">
    <source>
        <dbReference type="Google" id="ProtNLM"/>
    </source>
</evidence>
<dbReference type="HOGENOM" id="CLU_3083954_0_0_6"/>
<dbReference type="AlphaFoldDB" id="A4BDF0"/>
<proteinExistence type="predicted"/>